<feature type="region of interest" description="Disordered" evidence="1">
    <location>
        <begin position="128"/>
        <end position="171"/>
    </location>
</feature>
<organism evidence="2 3">
    <name type="scientific">Phyllosticta citriasiana</name>
    <dbReference type="NCBI Taxonomy" id="595635"/>
    <lineage>
        <taxon>Eukaryota</taxon>
        <taxon>Fungi</taxon>
        <taxon>Dikarya</taxon>
        <taxon>Ascomycota</taxon>
        <taxon>Pezizomycotina</taxon>
        <taxon>Dothideomycetes</taxon>
        <taxon>Dothideomycetes incertae sedis</taxon>
        <taxon>Botryosphaeriales</taxon>
        <taxon>Phyllostictaceae</taxon>
        <taxon>Phyllosticta</taxon>
    </lineage>
</organism>
<gene>
    <name evidence="2" type="ORF">IWZ03DRAFT_12579</name>
</gene>
<keyword evidence="3" id="KW-1185">Reference proteome</keyword>
<sequence length="171" mass="19272">MSVYRRCFYLSTYLSTCPDSALSSNTTLLLQVVRHVSRPSRLIAFAHIAPRTNSPPMNHVPPPLPTPTSVPAPAQAAAALRSPRCTKAPRPCKQWRRRRRRPHNWPARRDAWHGTLRACVGGRRLLELERGGGAGGRRGGERCWAEDDDEEEEEARKETGERDRKEEGTGR</sequence>
<comment type="caution">
    <text evidence="2">The sequence shown here is derived from an EMBL/GenBank/DDBJ whole genome shotgun (WGS) entry which is preliminary data.</text>
</comment>
<evidence type="ECO:0000313" key="3">
    <source>
        <dbReference type="Proteomes" id="UP001363622"/>
    </source>
</evidence>
<feature type="region of interest" description="Disordered" evidence="1">
    <location>
        <begin position="78"/>
        <end position="103"/>
    </location>
</feature>
<feature type="compositionally biased region" description="Basic and acidic residues" evidence="1">
    <location>
        <begin position="154"/>
        <end position="171"/>
    </location>
</feature>
<protein>
    <submittedName>
        <fullName evidence="2">Uncharacterized protein</fullName>
    </submittedName>
</protein>
<feature type="compositionally biased region" description="Basic residues" evidence="1">
    <location>
        <begin position="93"/>
        <end position="103"/>
    </location>
</feature>
<name>A0ABR1KYD9_9PEZI</name>
<proteinExistence type="predicted"/>
<dbReference type="Proteomes" id="UP001363622">
    <property type="component" value="Unassembled WGS sequence"/>
</dbReference>
<accession>A0ABR1KYD9</accession>
<evidence type="ECO:0000313" key="2">
    <source>
        <dbReference type="EMBL" id="KAK7523864.1"/>
    </source>
</evidence>
<evidence type="ECO:0000256" key="1">
    <source>
        <dbReference type="SAM" id="MobiDB-lite"/>
    </source>
</evidence>
<reference evidence="2 3" key="1">
    <citation type="submission" date="2024-04" db="EMBL/GenBank/DDBJ databases">
        <title>Phyllosticta paracitricarpa is synonymous to the EU quarantine fungus P. citricarpa based on phylogenomic analyses.</title>
        <authorList>
            <consortium name="Lawrence Berkeley National Laboratory"/>
            <person name="Van Ingen-Buijs V.A."/>
            <person name="Van Westerhoven A.C."/>
            <person name="Haridas S."/>
            <person name="Skiadas P."/>
            <person name="Martin F."/>
            <person name="Groenewald J.Z."/>
            <person name="Crous P.W."/>
            <person name="Seidl M.F."/>
        </authorList>
    </citation>
    <scope>NUCLEOTIDE SEQUENCE [LARGE SCALE GENOMIC DNA]</scope>
    <source>
        <strain evidence="2 3">CBS 123371</strain>
    </source>
</reference>
<dbReference type="EMBL" id="JBBPHU010000001">
    <property type="protein sequence ID" value="KAK7523864.1"/>
    <property type="molecule type" value="Genomic_DNA"/>
</dbReference>